<dbReference type="EMBL" id="JBHUDJ010000006">
    <property type="protein sequence ID" value="MFD1587933.1"/>
    <property type="molecule type" value="Genomic_DNA"/>
</dbReference>
<feature type="domain" description="SHOCT" evidence="2">
    <location>
        <begin position="94"/>
        <end position="119"/>
    </location>
</feature>
<sequence>MATETTDGRLVTIVLVVLGALIALPLLFMGFGMMGGGPMMGGWGHGMWGDGGAVPGWLVLAWLGMRLAFLAALIGGAYLLYRTLSGNSESTDRAMEELRVAYARGDLSDEEYEQRREALERDS</sequence>
<dbReference type="RefSeq" id="WP_247380391.1">
    <property type="nucleotide sequence ID" value="NZ_JALLGV010000008.1"/>
</dbReference>
<feature type="transmembrane region" description="Helical" evidence="1">
    <location>
        <begin position="54"/>
        <end position="81"/>
    </location>
</feature>
<dbReference type="Proteomes" id="UP001597119">
    <property type="component" value="Unassembled WGS sequence"/>
</dbReference>
<keyword evidence="1" id="KW-1133">Transmembrane helix</keyword>
<protein>
    <submittedName>
        <fullName evidence="3">SHOCT domain-containing protein</fullName>
    </submittedName>
</protein>
<keyword evidence="4" id="KW-1185">Reference proteome</keyword>
<evidence type="ECO:0000256" key="1">
    <source>
        <dbReference type="SAM" id="Phobius"/>
    </source>
</evidence>
<organism evidence="3 4">
    <name type="scientific">Halorientalis brevis</name>
    <dbReference type="NCBI Taxonomy" id="1126241"/>
    <lineage>
        <taxon>Archaea</taxon>
        <taxon>Methanobacteriati</taxon>
        <taxon>Methanobacteriota</taxon>
        <taxon>Stenosarchaea group</taxon>
        <taxon>Halobacteria</taxon>
        <taxon>Halobacteriales</taxon>
        <taxon>Haloarculaceae</taxon>
        <taxon>Halorientalis</taxon>
    </lineage>
</organism>
<accession>A0ABD6CEV5</accession>
<comment type="caution">
    <text evidence="3">The sequence shown here is derived from an EMBL/GenBank/DDBJ whole genome shotgun (WGS) entry which is preliminary data.</text>
</comment>
<dbReference type="Pfam" id="PF09851">
    <property type="entry name" value="SHOCT"/>
    <property type="match status" value="1"/>
</dbReference>
<keyword evidence="1" id="KW-0812">Transmembrane</keyword>
<evidence type="ECO:0000313" key="4">
    <source>
        <dbReference type="Proteomes" id="UP001597119"/>
    </source>
</evidence>
<dbReference type="InterPro" id="IPR018649">
    <property type="entry name" value="SHOCT"/>
</dbReference>
<name>A0ABD6CEV5_9EURY</name>
<keyword evidence="1" id="KW-0472">Membrane</keyword>
<proteinExistence type="predicted"/>
<feature type="transmembrane region" description="Helical" evidence="1">
    <location>
        <begin position="12"/>
        <end position="34"/>
    </location>
</feature>
<reference evidence="3 4" key="1">
    <citation type="journal article" date="2019" name="Int. J. Syst. Evol. Microbiol.">
        <title>The Global Catalogue of Microorganisms (GCM) 10K type strain sequencing project: providing services to taxonomists for standard genome sequencing and annotation.</title>
        <authorList>
            <consortium name="The Broad Institute Genomics Platform"/>
            <consortium name="The Broad Institute Genome Sequencing Center for Infectious Disease"/>
            <person name="Wu L."/>
            <person name="Ma J."/>
        </authorList>
    </citation>
    <scope>NUCLEOTIDE SEQUENCE [LARGE SCALE GENOMIC DNA]</scope>
    <source>
        <strain evidence="3 4">CGMCC 1.12125</strain>
    </source>
</reference>
<gene>
    <name evidence="3" type="ORF">ACFR9U_13170</name>
</gene>
<dbReference type="AlphaFoldDB" id="A0ABD6CEV5"/>
<evidence type="ECO:0000259" key="2">
    <source>
        <dbReference type="Pfam" id="PF09851"/>
    </source>
</evidence>
<evidence type="ECO:0000313" key="3">
    <source>
        <dbReference type="EMBL" id="MFD1587933.1"/>
    </source>
</evidence>